<dbReference type="Pfam" id="PF00090">
    <property type="entry name" value="TSP_1"/>
    <property type="match status" value="1"/>
</dbReference>
<evidence type="ECO:0000256" key="1">
    <source>
        <dbReference type="ARBA" id="ARBA00023157"/>
    </source>
</evidence>
<keyword evidence="4" id="KW-0472">Membrane</keyword>
<feature type="transmembrane region" description="Helical" evidence="4">
    <location>
        <begin position="605"/>
        <end position="636"/>
    </location>
</feature>
<evidence type="ECO:0000313" key="7">
    <source>
        <dbReference type="Proteomes" id="UP001107558"/>
    </source>
</evidence>
<dbReference type="InterPro" id="IPR036383">
    <property type="entry name" value="TSP1_rpt_sf"/>
</dbReference>
<sequence length="1058" mass="118353">MNGVVDKLCSNISIWNLICFGFILLIRYVVYVDGIVYGKIIASSSYTALTHDFDVEIQTTDILPLEFLNLKLSYLGQPAFHNIHHINFYTDETTNSTKIKVPCSLFTRAGPYVLHVEGNAINSTLSIDGNHLLEHKLDVRWPSVKLSVTHENIETYDQSMNAVIEFLDVECPIDTTSFDDVPSFNLELIYCGMYDVNCDSHSVPSNSTFFIQLVHGIQKSIEIPLNCEFFGLAGNYVLNLRPLSPLNSSLSAKAFIKADWSKQYILNIMDIKSTYDCADEGIRVVVKYPACILDNDRVRLYGKLPADVHSIARPTSLVYVNERKIERGQHNVFFNCELFNERFIEYCFVYVTEAKSGAVADIRSDCVPTSPVYGPIDGKWGRWSNWSECSAKYAWGVQTRYRICDSPTPKFNGKYCEGPTTEQRPCSGSISNIWEYFFGTKSFGSINSTEIMEEMGPSCQCGCIIHLLKSKPRRLLATSTQSCLGMENVMWTIQVEEGHQIQFTLDYFVLPCPTQSIRVRDGKDAWMSELIGEFSGRGIRYDGNVVSTGDVLLIDFHLNDSNMVNNACYAGFIGHVEVIDPINITLPHIAESSIMGMLSRDHQRAILHFNIIHLIVFLFCGIIILISVFLGAQYIFRYHRYQLAKSKEEQDSPLNTPHGSTISITRNPSAHLRATSTSTLVSEVVTLVKLKPKMSSSIRHTKLRESVLSQDFEKDCDSIGNYSNNGSTNTLTNDVKEDDMTPILLKKKSYSAPESDTSSNSIFDAASTPVPKKKLSLDDGTLLKRESSSCGIKELTKEECEKMQEKDLDEASSICSSIDRTKTVSPAATLTSGNYSPALSLTSTARIRLNNQKESKEKRNRLKLMANPGSQYSISTQEEMEMDYYDYNVVNASAAPGSYLGMDPAFLVWIPPIDEHNGIISDLENDEILPVNQDIDPGSNQESPESGEGPQLKIPTKPPRKSLISPSSEDSPSTAKDILKKINFLQKNASSEENLQHKSPPKIVSDVKRISVIEKETSVIKSPSDNRVCEYYELSDIKFADDDLEDIDDCAATTTMCK</sequence>
<keyword evidence="1" id="KW-1015">Disulfide bond</keyword>
<evidence type="ECO:0000259" key="5">
    <source>
        <dbReference type="PROSITE" id="PS01180"/>
    </source>
</evidence>
<dbReference type="PROSITE" id="PS50092">
    <property type="entry name" value="TSP1"/>
    <property type="match status" value="1"/>
</dbReference>
<feature type="domain" description="CUB" evidence="5">
    <location>
        <begin position="426"/>
        <end position="579"/>
    </location>
</feature>
<feature type="region of interest" description="Disordered" evidence="3">
    <location>
        <begin position="647"/>
        <end position="668"/>
    </location>
</feature>
<evidence type="ECO:0000256" key="3">
    <source>
        <dbReference type="SAM" id="MobiDB-lite"/>
    </source>
</evidence>
<dbReference type="PRINTS" id="PR01705">
    <property type="entry name" value="TSP1REPEAT"/>
</dbReference>
<dbReference type="PANTHER" id="PTHR16311">
    <property type="entry name" value="THROMBOSPONDIN TYPE I DOMAIN-CONTAINING 1"/>
    <property type="match status" value="1"/>
</dbReference>
<dbReference type="PROSITE" id="PS01180">
    <property type="entry name" value="CUB"/>
    <property type="match status" value="1"/>
</dbReference>
<dbReference type="InterPro" id="IPR035914">
    <property type="entry name" value="Sperma_CUB_dom_sf"/>
</dbReference>
<dbReference type="SMART" id="SM00209">
    <property type="entry name" value="TSP1"/>
    <property type="match status" value="1"/>
</dbReference>
<dbReference type="GO" id="GO:0071944">
    <property type="term" value="C:cell periphery"/>
    <property type="evidence" value="ECO:0007669"/>
    <property type="project" value="TreeGrafter"/>
</dbReference>
<dbReference type="AlphaFoldDB" id="A0A9J6CGG3"/>
<keyword evidence="4" id="KW-1133">Transmembrane helix</keyword>
<keyword evidence="4" id="KW-0812">Transmembrane</keyword>
<dbReference type="SUPFAM" id="SSF82895">
    <property type="entry name" value="TSP-1 type 1 repeat"/>
    <property type="match status" value="1"/>
</dbReference>
<dbReference type="InterPro" id="IPR038877">
    <property type="entry name" value="THSD1"/>
</dbReference>
<organism evidence="6 7">
    <name type="scientific">Polypedilum vanderplanki</name>
    <name type="common">Sleeping chironomid midge</name>
    <dbReference type="NCBI Taxonomy" id="319348"/>
    <lineage>
        <taxon>Eukaryota</taxon>
        <taxon>Metazoa</taxon>
        <taxon>Ecdysozoa</taxon>
        <taxon>Arthropoda</taxon>
        <taxon>Hexapoda</taxon>
        <taxon>Insecta</taxon>
        <taxon>Pterygota</taxon>
        <taxon>Neoptera</taxon>
        <taxon>Endopterygota</taxon>
        <taxon>Diptera</taxon>
        <taxon>Nematocera</taxon>
        <taxon>Chironomoidea</taxon>
        <taxon>Chironomidae</taxon>
        <taxon>Chironominae</taxon>
        <taxon>Polypedilum</taxon>
        <taxon>Polypedilum</taxon>
    </lineage>
</organism>
<evidence type="ECO:0000256" key="4">
    <source>
        <dbReference type="SAM" id="Phobius"/>
    </source>
</evidence>
<dbReference type="Gene3D" id="2.60.120.290">
    <property type="entry name" value="Spermadhesin, CUB domain"/>
    <property type="match status" value="1"/>
</dbReference>
<feature type="compositionally biased region" description="Polar residues" evidence="3">
    <location>
        <begin position="652"/>
        <end position="668"/>
    </location>
</feature>
<dbReference type="OrthoDB" id="446173at2759"/>
<reference evidence="6" key="1">
    <citation type="submission" date="2021-03" db="EMBL/GenBank/DDBJ databases">
        <title>Chromosome level genome of the anhydrobiotic midge Polypedilum vanderplanki.</title>
        <authorList>
            <person name="Yoshida Y."/>
            <person name="Kikawada T."/>
            <person name="Gusev O."/>
        </authorList>
    </citation>
    <scope>NUCLEOTIDE SEQUENCE</scope>
    <source>
        <strain evidence="6">NIAS01</strain>
        <tissue evidence="6">Whole body or cell culture</tissue>
    </source>
</reference>
<evidence type="ECO:0000256" key="2">
    <source>
        <dbReference type="PROSITE-ProRule" id="PRU00059"/>
    </source>
</evidence>
<dbReference type="Pfam" id="PF00431">
    <property type="entry name" value="CUB"/>
    <property type="match status" value="1"/>
</dbReference>
<dbReference type="Gene3D" id="2.20.100.10">
    <property type="entry name" value="Thrombospondin type-1 (TSP1) repeat"/>
    <property type="match status" value="1"/>
</dbReference>
<feature type="region of interest" description="Disordered" evidence="3">
    <location>
        <begin position="930"/>
        <end position="974"/>
    </location>
</feature>
<accession>A0A9J6CGG3</accession>
<proteinExistence type="predicted"/>
<dbReference type="SUPFAM" id="SSF49854">
    <property type="entry name" value="Spermadhesin, CUB domain"/>
    <property type="match status" value="1"/>
</dbReference>
<feature type="compositionally biased region" description="Low complexity" evidence="3">
    <location>
        <begin position="962"/>
        <end position="973"/>
    </location>
</feature>
<name>A0A9J6CGG3_POLVA</name>
<evidence type="ECO:0000313" key="6">
    <source>
        <dbReference type="EMBL" id="KAG5680912.1"/>
    </source>
</evidence>
<dbReference type="InterPro" id="IPR000859">
    <property type="entry name" value="CUB_dom"/>
</dbReference>
<comment type="caution">
    <text evidence="6">The sequence shown here is derived from an EMBL/GenBank/DDBJ whole genome shotgun (WGS) entry which is preliminary data.</text>
</comment>
<dbReference type="Proteomes" id="UP001107558">
    <property type="component" value="Chromosome 1"/>
</dbReference>
<dbReference type="PANTHER" id="PTHR16311:SF3">
    <property type="entry name" value="THROMBOSPONDIN TYPE-1 DOMAIN-CONTAINING PROTEIN 1"/>
    <property type="match status" value="1"/>
</dbReference>
<gene>
    <name evidence="6" type="ORF">PVAND_010390</name>
</gene>
<dbReference type="InterPro" id="IPR000884">
    <property type="entry name" value="TSP1_rpt"/>
</dbReference>
<keyword evidence="7" id="KW-1185">Reference proteome</keyword>
<feature type="transmembrane region" description="Helical" evidence="4">
    <location>
        <begin position="12"/>
        <end position="30"/>
    </location>
</feature>
<protein>
    <recommendedName>
        <fullName evidence="5">CUB domain-containing protein</fullName>
    </recommendedName>
</protein>
<comment type="caution">
    <text evidence="2">Lacks conserved residue(s) required for the propagation of feature annotation.</text>
</comment>
<dbReference type="CDD" id="cd00041">
    <property type="entry name" value="CUB"/>
    <property type="match status" value="1"/>
</dbReference>
<dbReference type="FunFam" id="2.20.100.10:FF:000002">
    <property type="entry name" value="Unc-5 netrin receptor C"/>
    <property type="match status" value="1"/>
</dbReference>
<dbReference type="EMBL" id="JADBJN010000001">
    <property type="protein sequence ID" value="KAG5680912.1"/>
    <property type="molecule type" value="Genomic_DNA"/>
</dbReference>